<evidence type="ECO:0000256" key="2">
    <source>
        <dbReference type="ARBA" id="ARBA00008537"/>
    </source>
</evidence>
<evidence type="ECO:0000256" key="6">
    <source>
        <dbReference type="ARBA" id="ARBA00022989"/>
    </source>
</evidence>
<keyword evidence="3" id="KW-0813">Transport</keyword>
<dbReference type="InterPro" id="IPR004638">
    <property type="entry name" value="EmrB-like"/>
</dbReference>
<evidence type="ECO:0000256" key="8">
    <source>
        <dbReference type="SAM" id="Phobius"/>
    </source>
</evidence>
<feature type="transmembrane region" description="Helical" evidence="8">
    <location>
        <begin position="396"/>
        <end position="414"/>
    </location>
</feature>
<reference evidence="10 11" key="1">
    <citation type="submission" date="2020-04" db="EMBL/GenBank/DDBJ databases">
        <title>Knoellia sp. isolate from air conditioner.</title>
        <authorList>
            <person name="Chea S."/>
            <person name="Kim D.-U."/>
        </authorList>
    </citation>
    <scope>NUCLEOTIDE SEQUENCE [LARGE SCALE GENOMIC DNA]</scope>
    <source>
        <strain evidence="10 11">DB2414S</strain>
    </source>
</reference>
<keyword evidence="4" id="KW-1003">Cell membrane</keyword>
<dbReference type="PANTHER" id="PTHR42718">
    <property type="entry name" value="MAJOR FACILITATOR SUPERFAMILY MULTIDRUG TRANSPORTER MFSC"/>
    <property type="match status" value="1"/>
</dbReference>
<dbReference type="Proteomes" id="UP000588586">
    <property type="component" value="Unassembled WGS sequence"/>
</dbReference>
<sequence length="590" mass="62210">MPGISPPGEKVGEIGHRRSLALVGLFRAGCSVANAPRFLSLSDSSPRRGNPVAAPAQIEYPEKIDAAVLKVAGVVVLGAIMSILDITVVNVALRTFQTAFADGGEPLAYSTVAWTVTGYTLALATVIPLSGWAADRFGTKRLYMLAILLFTAGSVLCAAATSIEMLIAFRVLQGLGGGMLMPLGMTIMTRAAGPARMGRLMAILGVPMLLGPIFGPILGGWLIDHFSWHYIFLINLPIGLIALVYAYFALPKDNPQPSESFDFVGMAMMSPGLAAFLYGVSSIPEAGGIGHAKVLVPGLAGLALMVAFVLYSFKPAHPLLDLRLYQNRNLTVASITMFIFAAAFFGGLLLIPQFLQQVQGETPLSAGWLVAPQGVGAMLTMPIAGALADKFPVGRIVPFGLLLITGGMFALTQIEADSSHWGFLIPVLFVMGLGMGGTMMPIMTSALKTLKNHDVARGSTLLNITQQIASSVGVAIFSVVLTNQFNDRPLVTQASELAGKTQAQQQQLIPKLPDVAAFLAKFGADQAAATKALGAEVAKLSAEAFAHTFWVAAFLVALTLVPAAFLPRKREKSHLLDDGDTEGTPAVMVH</sequence>
<feature type="transmembrane region" description="Helical" evidence="8">
    <location>
        <begin position="420"/>
        <end position="440"/>
    </location>
</feature>
<evidence type="ECO:0000256" key="3">
    <source>
        <dbReference type="ARBA" id="ARBA00022448"/>
    </source>
</evidence>
<comment type="similarity">
    <text evidence="2">Belongs to the major facilitator superfamily. EmrB family.</text>
</comment>
<dbReference type="Pfam" id="PF07690">
    <property type="entry name" value="MFS_1"/>
    <property type="match status" value="1"/>
</dbReference>
<dbReference type="InterPro" id="IPR020846">
    <property type="entry name" value="MFS_dom"/>
</dbReference>
<proteinExistence type="inferred from homology"/>
<feature type="transmembrane region" description="Helical" evidence="8">
    <location>
        <begin position="366"/>
        <end position="384"/>
    </location>
</feature>
<evidence type="ECO:0000313" key="10">
    <source>
        <dbReference type="EMBL" id="NNM48139.1"/>
    </source>
</evidence>
<dbReference type="Gene3D" id="1.20.1250.20">
    <property type="entry name" value="MFS general substrate transporter like domains"/>
    <property type="match status" value="1"/>
</dbReference>
<dbReference type="CDD" id="cd17503">
    <property type="entry name" value="MFS_LmrB_MDR_like"/>
    <property type="match status" value="1"/>
</dbReference>
<feature type="transmembrane region" description="Helical" evidence="8">
    <location>
        <begin position="229"/>
        <end position="248"/>
    </location>
</feature>
<dbReference type="GO" id="GO:0022857">
    <property type="term" value="F:transmembrane transporter activity"/>
    <property type="evidence" value="ECO:0007669"/>
    <property type="project" value="InterPro"/>
</dbReference>
<dbReference type="InterPro" id="IPR036259">
    <property type="entry name" value="MFS_trans_sf"/>
</dbReference>
<dbReference type="PANTHER" id="PTHR42718:SF9">
    <property type="entry name" value="MAJOR FACILITATOR SUPERFAMILY MULTIDRUG TRANSPORTER MFSC"/>
    <property type="match status" value="1"/>
</dbReference>
<keyword evidence="7 8" id="KW-0472">Membrane</keyword>
<feature type="transmembrane region" description="Helical" evidence="8">
    <location>
        <begin position="292"/>
        <end position="311"/>
    </location>
</feature>
<comment type="caution">
    <text evidence="10">The sequence shown here is derived from an EMBL/GenBank/DDBJ whole genome shotgun (WGS) entry which is preliminary data.</text>
</comment>
<feature type="transmembrane region" description="Helical" evidence="8">
    <location>
        <begin position="544"/>
        <end position="566"/>
    </location>
</feature>
<organism evidence="10 11">
    <name type="scientific">Knoellia koreensis</name>
    <dbReference type="NCBI Taxonomy" id="2730921"/>
    <lineage>
        <taxon>Bacteria</taxon>
        <taxon>Bacillati</taxon>
        <taxon>Actinomycetota</taxon>
        <taxon>Actinomycetes</taxon>
        <taxon>Micrococcales</taxon>
        <taxon>Intrasporangiaceae</taxon>
        <taxon>Knoellia</taxon>
    </lineage>
</organism>
<feature type="transmembrane region" description="Helical" evidence="8">
    <location>
        <begin position="461"/>
        <end position="481"/>
    </location>
</feature>
<accession>A0A849HM15</accession>
<feature type="transmembrane region" description="Helical" evidence="8">
    <location>
        <begin position="112"/>
        <end position="130"/>
    </location>
</feature>
<comment type="subcellular location">
    <subcellularLocation>
        <location evidence="1">Cell membrane</location>
        <topology evidence="1">Multi-pass membrane protein</topology>
    </subcellularLocation>
</comment>
<evidence type="ECO:0000256" key="4">
    <source>
        <dbReference type="ARBA" id="ARBA00022475"/>
    </source>
</evidence>
<dbReference type="AlphaFoldDB" id="A0A849HM15"/>
<evidence type="ECO:0000256" key="1">
    <source>
        <dbReference type="ARBA" id="ARBA00004651"/>
    </source>
</evidence>
<feature type="transmembrane region" description="Helical" evidence="8">
    <location>
        <begin position="167"/>
        <end position="188"/>
    </location>
</feature>
<keyword evidence="5 8" id="KW-0812">Transmembrane</keyword>
<dbReference type="PRINTS" id="PR01036">
    <property type="entry name" value="TCRTETB"/>
</dbReference>
<feature type="transmembrane region" description="Helical" evidence="8">
    <location>
        <begin position="142"/>
        <end position="161"/>
    </location>
</feature>
<keyword evidence="11" id="KW-1185">Reference proteome</keyword>
<feature type="transmembrane region" description="Helical" evidence="8">
    <location>
        <begin position="332"/>
        <end position="354"/>
    </location>
</feature>
<protein>
    <submittedName>
        <fullName evidence="10">DHA2 family efflux MFS transporter permease subunit</fullName>
    </submittedName>
</protein>
<evidence type="ECO:0000313" key="11">
    <source>
        <dbReference type="Proteomes" id="UP000588586"/>
    </source>
</evidence>
<keyword evidence="6 8" id="KW-1133">Transmembrane helix</keyword>
<dbReference type="PROSITE" id="PS50850">
    <property type="entry name" value="MFS"/>
    <property type="match status" value="1"/>
</dbReference>
<evidence type="ECO:0000259" key="9">
    <source>
        <dbReference type="PROSITE" id="PS50850"/>
    </source>
</evidence>
<feature type="transmembrane region" description="Helical" evidence="8">
    <location>
        <begin position="67"/>
        <end position="92"/>
    </location>
</feature>
<dbReference type="EMBL" id="JABEPQ010000006">
    <property type="protein sequence ID" value="NNM48139.1"/>
    <property type="molecule type" value="Genomic_DNA"/>
</dbReference>
<dbReference type="InterPro" id="IPR011701">
    <property type="entry name" value="MFS"/>
</dbReference>
<evidence type="ECO:0000256" key="7">
    <source>
        <dbReference type="ARBA" id="ARBA00023136"/>
    </source>
</evidence>
<dbReference type="Gene3D" id="1.20.1720.10">
    <property type="entry name" value="Multidrug resistance protein D"/>
    <property type="match status" value="1"/>
</dbReference>
<feature type="transmembrane region" description="Helical" evidence="8">
    <location>
        <begin position="260"/>
        <end position="280"/>
    </location>
</feature>
<feature type="domain" description="Major facilitator superfamily (MFS) profile" evidence="9">
    <location>
        <begin position="71"/>
        <end position="571"/>
    </location>
</feature>
<evidence type="ECO:0000256" key="5">
    <source>
        <dbReference type="ARBA" id="ARBA00022692"/>
    </source>
</evidence>
<name>A0A849HM15_9MICO</name>
<dbReference type="NCBIfam" id="TIGR00711">
    <property type="entry name" value="efflux_EmrB"/>
    <property type="match status" value="1"/>
</dbReference>
<gene>
    <name evidence="10" type="ORF">HJG52_19305</name>
</gene>
<feature type="transmembrane region" description="Helical" evidence="8">
    <location>
        <begin position="200"/>
        <end position="223"/>
    </location>
</feature>
<dbReference type="SUPFAM" id="SSF103473">
    <property type="entry name" value="MFS general substrate transporter"/>
    <property type="match status" value="1"/>
</dbReference>
<dbReference type="GO" id="GO:0005886">
    <property type="term" value="C:plasma membrane"/>
    <property type="evidence" value="ECO:0007669"/>
    <property type="project" value="UniProtKB-SubCell"/>
</dbReference>